<organism evidence="1">
    <name type="scientific">Salmonella muenchen</name>
    <dbReference type="NCBI Taxonomy" id="596"/>
    <lineage>
        <taxon>Bacteria</taxon>
        <taxon>Pseudomonadati</taxon>
        <taxon>Pseudomonadota</taxon>
        <taxon>Gammaproteobacteria</taxon>
        <taxon>Enterobacterales</taxon>
        <taxon>Enterobacteriaceae</taxon>
        <taxon>Salmonella</taxon>
    </lineage>
</organism>
<accession>A0A5U8XN87</accession>
<name>A0A5U8XN87_SALMU</name>
<dbReference type="InterPro" id="IPR057701">
    <property type="entry name" value="DUF7941"/>
</dbReference>
<reference evidence="1" key="1">
    <citation type="submission" date="2018-07" db="EMBL/GenBank/DDBJ databases">
        <authorList>
            <person name="Ashton P.M."/>
            <person name="Dallman T."/>
            <person name="Nair S."/>
            <person name="De Pinna E."/>
            <person name="Peters T."/>
            <person name="Grant K."/>
        </authorList>
    </citation>
    <scope>NUCLEOTIDE SEQUENCE</scope>
    <source>
        <strain evidence="1">142535</strain>
    </source>
</reference>
<dbReference type="EMBL" id="AAGUDP010000006">
    <property type="protein sequence ID" value="EBS0563275.1"/>
    <property type="molecule type" value="Genomic_DNA"/>
</dbReference>
<evidence type="ECO:0008006" key="2">
    <source>
        <dbReference type="Google" id="ProtNLM"/>
    </source>
</evidence>
<dbReference type="Pfam" id="PF25613">
    <property type="entry name" value="DUF7941"/>
    <property type="match status" value="1"/>
</dbReference>
<comment type="caution">
    <text evidence="1">The sequence shown here is derived from an EMBL/GenBank/DDBJ whole genome shotgun (WGS) entry which is preliminary data.</text>
</comment>
<evidence type="ECO:0000313" key="1">
    <source>
        <dbReference type="EMBL" id="EBS0563275.1"/>
    </source>
</evidence>
<sequence length="275" mass="29563">MLSYKKPSNELVYDLINLANPDLPIPVDANNVIIEKITDVAVNAASNNRNTSARLRGVQGMGYTDSITLYYDRINLATAIPPYNLSSAGFTSFTAATTHAALAAMLDAFGINFGTVDIVNRGLGGISTPDYTSTVTLTANTASPAYRGSQAVRYYRGKPVLDTSITKDALDVLKQPIDETLGKRCVDLLTYGIDFTAYKNLLTVTSAGLPNWAGLRQVLDSLGIPQYDGPLNSNTVQDVATSTMPSANKNFDRVVVQTGIDDQGVKGVAYYHYNS</sequence>
<dbReference type="AlphaFoldDB" id="A0A5U8XN87"/>
<proteinExistence type="predicted"/>
<gene>
    <name evidence="1" type="ORF">DTU56_09110</name>
</gene>
<protein>
    <recommendedName>
        <fullName evidence="2">Virion structural protein</fullName>
    </recommendedName>
</protein>